<proteinExistence type="inferred from homology"/>
<dbReference type="EMBL" id="MWPQ01000051">
    <property type="protein sequence ID" value="OPH82025.1"/>
    <property type="molecule type" value="Genomic_DNA"/>
</dbReference>
<dbReference type="PANTHER" id="PTHR43133:SF63">
    <property type="entry name" value="RNA POLYMERASE SIGMA FACTOR FECI-RELATED"/>
    <property type="match status" value="1"/>
</dbReference>
<dbReference type="InterPro" id="IPR014284">
    <property type="entry name" value="RNA_pol_sigma-70_dom"/>
</dbReference>
<dbReference type="AlphaFoldDB" id="A0A1V4HW09"/>
<dbReference type="Pfam" id="PF04542">
    <property type="entry name" value="Sigma70_r2"/>
    <property type="match status" value="1"/>
</dbReference>
<protein>
    <recommendedName>
        <fullName evidence="9">RNA polymerase subunit sigma-24</fullName>
    </recommendedName>
</protein>
<dbReference type="GO" id="GO:0016987">
    <property type="term" value="F:sigma factor activity"/>
    <property type="evidence" value="ECO:0007669"/>
    <property type="project" value="UniProtKB-KW"/>
</dbReference>
<dbReference type="InterPro" id="IPR013324">
    <property type="entry name" value="RNA_pol_sigma_r3/r4-like"/>
</dbReference>
<organism evidence="7 8">
    <name type="scientific">Nitrobacter vulgaris</name>
    <dbReference type="NCBI Taxonomy" id="29421"/>
    <lineage>
        <taxon>Bacteria</taxon>
        <taxon>Pseudomonadati</taxon>
        <taxon>Pseudomonadota</taxon>
        <taxon>Alphaproteobacteria</taxon>
        <taxon>Hyphomicrobiales</taxon>
        <taxon>Nitrobacteraceae</taxon>
        <taxon>Nitrobacter</taxon>
    </lineage>
</organism>
<dbReference type="InterPro" id="IPR036388">
    <property type="entry name" value="WH-like_DNA-bd_sf"/>
</dbReference>
<dbReference type="PANTHER" id="PTHR43133">
    <property type="entry name" value="RNA POLYMERASE ECF-TYPE SIGMA FACTO"/>
    <property type="match status" value="1"/>
</dbReference>
<dbReference type="Proteomes" id="UP000189940">
    <property type="component" value="Unassembled WGS sequence"/>
</dbReference>
<dbReference type="InterPro" id="IPR013249">
    <property type="entry name" value="RNA_pol_sigma70_r4_t2"/>
</dbReference>
<keyword evidence="4" id="KW-0804">Transcription</keyword>
<dbReference type="Gene3D" id="1.10.1740.10">
    <property type="match status" value="1"/>
</dbReference>
<comment type="similarity">
    <text evidence="1">Belongs to the sigma-70 factor family. ECF subfamily.</text>
</comment>
<gene>
    <name evidence="7" type="ORF">B2M20_14840</name>
</gene>
<reference evidence="7 8" key="1">
    <citation type="submission" date="2017-02" db="EMBL/GenBank/DDBJ databases">
        <title>Genome sequence of the nitrite-oxidizing bacterium Nitrobacter vulgaris strain Ab1.</title>
        <authorList>
            <person name="Mellbye B.L."/>
            <person name="Davis E.W."/>
            <person name="Spieck E."/>
            <person name="Chang J.H."/>
            <person name="Bottomley P.J."/>
            <person name="Sayavedra-Soto L.A."/>
        </authorList>
    </citation>
    <scope>NUCLEOTIDE SEQUENCE [LARGE SCALE GENOMIC DNA]</scope>
    <source>
        <strain evidence="7 8">Ab1</strain>
    </source>
</reference>
<keyword evidence="2" id="KW-0805">Transcription regulation</keyword>
<evidence type="ECO:0000259" key="5">
    <source>
        <dbReference type="Pfam" id="PF04542"/>
    </source>
</evidence>
<evidence type="ECO:0000259" key="6">
    <source>
        <dbReference type="Pfam" id="PF08281"/>
    </source>
</evidence>
<dbReference type="Pfam" id="PF08281">
    <property type="entry name" value="Sigma70_r4_2"/>
    <property type="match status" value="1"/>
</dbReference>
<dbReference type="SUPFAM" id="SSF88659">
    <property type="entry name" value="Sigma3 and sigma4 domains of RNA polymerase sigma factors"/>
    <property type="match status" value="1"/>
</dbReference>
<dbReference type="SUPFAM" id="SSF88946">
    <property type="entry name" value="Sigma2 domain of RNA polymerase sigma factors"/>
    <property type="match status" value="1"/>
</dbReference>
<evidence type="ECO:0008006" key="9">
    <source>
        <dbReference type="Google" id="ProtNLM"/>
    </source>
</evidence>
<dbReference type="GO" id="GO:0006352">
    <property type="term" value="P:DNA-templated transcription initiation"/>
    <property type="evidence" value="ECO:0007669"/>
    <property type="project" value="InterPro"/>
</dbReference>
<feature type="domain" description="RNA polymerase sigma-70 region 2" evidence="5">
    <location>
        <begin position="9"/>
        <end position="76"/>
    </location>
</feature>
<dbReference type="InterPro" id="IPR039425">
    <property type="entry name" value="RNA_pol_sigma-70-like"/>
</dbReference>
<name>A0A1V4HW09_NITVU</name>
<dbReference type="GO" id="GO:0003677">
    <property type="term" value="F:DNA binding"/>
    <property type="evidence" value="ECO:0007669"/>
    <property type="project" value="InterPro"/>
</dbReference>
<keyword evidence="3" id="KW-0731">Sigma factor</keyword>
<dbReference type="STRING" id="29421.B2M20_14840"/>
<sequence length="170" mass="19342">MSWDDLHTLFVRHSKEIANALRRRGVTPENAADLTQEAFLRLLAAGRPNNAKCDNPRAFLFRASRNLHIDQIRRERHVRQVALTDAEFEAIPDGLPSPETMIFDRQRLAISAAALQELPERTRRAFEMHHLGDKGIAAVAQELGVSTTRTWVLIRGAYCHVRDRLREAEG</sequence>
<comment type="caution">
    <text evidence="7">The sequence shown here is derived from an EMBL/GenBank/DDBJ whole genome shotgun (WGS) entry which is preliminary data.</text>
</comment>
<dbReference type="NCBIfam" id="TIGR02937">
    <property type="entry name" value="sigma70-ECF"/>
    <property type="match status" value="1"/>
</dbReference>
<evidence type="ECO:0000313" key="8">
    <source>
        <dbReference type="Proteomes" id="UP000189940"/>
    </source>
</evidence>
<evidence type="ECO:0000256" key="1">
    <source>
        <dbReference type="ARBA" id="ARBA00010641"/>
    </source>
</evidence>
<dbReference type="InterPro" id="IPR007627">
    <property type="entry name" value="RNA_pol_sigma70_r2"/>
</dbReference>
<keyword evidence="8" id="KW-1185">Reference proteome</keyword>
<dbReference type="InterPro" id="IPR013325">
    <property type="entry name" value="RNA_pol_sigma_r2"/>
</dbReference>
<evidence type="ECO:0000313" key="7">
    <source>
        <dbReference type="EMBL" id="OPH82025.1"/>
    </source>
</evidence>
<feature type="domain" description="RNA polymerase sigma factor 70 region 4 type 2" evidence="6">
    <location>
        <begin position="113"/>
        <end position="147"/>
    </location>
</feature>
<evidence type="ECO:0000256" key="2">
    <source>
        <dbReference type="ARBA" id="ARBA00023015"/>
    </source>
</evidence>
<dbReference type="OrthoDB" id="9797134at2"/>
<accession>A0A1V4HW09</accession>
<evidence type="ECO:0000256" key="4">
    <source>
        <dbReference type="ARBA" id="ARBA00023163"/>
    </source>
</evidence>
<dbReference type="Gene3D" id="1.10.10.10">
    <property type="entry name" value="Winged helix-like DNA-binding domain superfamily/Winged helix DNA-binding domain"/>
    <property type="match status" value="1"/>
</dbReference>
<evidence type="ECO:0000256" key="3">
    <source>
        <dbReference type="ARBA" id="ARBA00023082"/>
    </source>
</evidence>